<sequence length="299" mass="33965">MGQMRMHRVSIIIPVKNEGEHVRETLRSLQQAQTGWDYEVILVDDASTDGCLDFLAEQPSDLRLDSVQVVRTAGVGAAAARNAGAERAGGEFLVFCDAHLFFEDQWLDKLLEPILADVADAVTPGIAPHDAPDAVGYGQTLDPETFQIKWNGKQAVPFPTALLSGACFAIPRRVFEEIGGFERGFREWGYEDVEISIKLWLFGYSCCAQPDVKILHVFRKKFPYLVNADSVDYNLLRMACSHFSEERIAACRQFLSRPERARYLLASLFENGVLQQRQRYFVRRKHADSWFFDVFEIDF</sequence>
<organism evidence="2 3">
    <name type="scientific">Tumebacillus flagellatus</name>
    <dbReference type="NCBI Taxonomy" id="1157490"/>
    <lineage>
        <taxon>Bacteria</taxon>
        <taxon>Bacillati</taxon>
        <taxon>Bacillota</taxon>
        <taxon>Bacilli</taxon>
        <taxon>Bacillales</taxon>
        <taxon>Alicyclobacillaceae</taxon>
        <taxon>Tumebacillus</taxon>
    </lineage>
</organism>
<dbReference type="Pfam" id="PF00535">
    <property type="entry name" value="Glycos_transf_2"/>
    <property type="match status" value="1"/>
</dbReference>
<dbReference type="STRING" id="1157490.EL26_13645"/>
<dbReference type="GO" id="GO:0016740">
    <property type="term" value="F:transferase activity"/>
    <property type="evidence" value="ECO:0007669"/>
    <property type="project" value="UniProtKB-KW"/>
</dbReference>
<dbReference type="InterPro" id="IPR001173">
    <property type="entry name" value="Glyco_trans_2-like"/>
</dbReference>
<evidence type="ECO:0000313" key="3">
    <source>
        <dbReference type="Proteomes" id="UP000027931"/>
    </source>
</evidence>
<dbReference type="OrthoDB" id="396512at2"/>
<dbReference type="AlphaFoldDB" id="A0A074M9Z5"/>
<proteinExistence type="predicted"/>
<comment type="caution">
    <text evidence="2">The sequence shown here is derived from an EMBL/GenBank/DDBJ whole genome shotgun (WGS) entry which is preliminary data.</text>
</comment>
<dbReference type="Gene3D" id="3.90.550.10">
    <property type="entry name" value="Spore Coat Polysaccharide Biosynthesis Protein SpsA, Chain A"/>
    <property type="match status" value="1"/>
</dbReference>
<dbReference type="PANTHER" id="PTHR43179">
    <property type="entry name" value="RHAMNOSYLTRANSFERASE WBBL"/>
    <property type="match status" value="1"/>
</dbReference>
<dbReference type="SUPFAM" id="SSF53448">
    <property type="entry name" value="Nucleotide-diphospho-sugar transferases"/>
    <property type="match status" value="1"/>
</dbReference>
<keyword evidence="3" id="KW-1185">Reference proteome</keyword>
<dbReference type="EMBL" id="JMIR01000018">
    <property type="protein sequence ID" value="KEO82787.1"/>
    <property type="molecule type" value="Genomic_DNA"/>
</dbReference>
<keyword evidence="2" id="KW-0808">Transferase</keyword>
<dbReference type="eggNOG" id="COG1216">
    <property type="taxonomic scope" value="Bacteria"/>
</dbReference>
<dbReference type="InterPro" id="IPR029044">
    <property type="entry name" value="Nucleotide-diphossugar_trans"/>
</dbReference>
<reference evidence="2 3" key="1">
    <citation type="journal article" date="2013" name="Int. J. Syst. Evol. Microbiol.">
        <title>Tumebacillus flagellatus sp. nov., an alpha-amylase/pullulanase-producing bacterium isolated from cassava wastewater.</title>
        <authorList>
            <person name="Wang Q."/>
            <person name="Xie N."/>
            <person name="Qin Y."/>
            <person name="Shen N."/>
            <person name="Zhu J."/>
            <person name="Mi H."/>
            <person name="Huang R."/>
        </authorList>
    </citation>
    <scope>NUCLEOTIDE SEQUENCE [LARGE SCALE GENOMIC DNA]</scope>
    <source>
        <strain evidence="2 3">GST4</strain>
    </source>
</reference>
<gene>
    <name evidence="2" type="ORF">EL26_13645</name>
</gene>
<evidence type="ECO:0000313" key="2">
    <source>
        <dbReference type="EMBL" id="KEO82787.1"/>
    </source>
</evidence>
<protein>
    <submittedName>
        <fullName evidence="2">Glycosyl transferase family 2</fullName>
    </submittedName>
</protein>
<accession>A0A074M9Z5</accession>
<name>A0A074M9Z5_9BACL</name>
<feature type="domain" description="Glycosyltransferase 2-like" evidence="1">
    <location>
        <begin position="10"/>
        <end position="179"/>
    </location>
</feature>
<evidence type="ECO:0000259" key="1">
    <source>
        <dbReference type="Pfam" id="PF00535"/>
    </source>
</evidence>
<dbReference type="PANTHER" id="PTHR43179:SF7">
    <property type="entry name" value="RHAMNOSYLTRANSFERASE WBBL"/>
    <property type="match status" value="1"/>
</dbReference>
<dbReference type="Proteomes" id="UP000027931">
    <property type="component" value="Unassembled WGS sequence"/>
</dbReference>